<dbReference type="Proteomes" id="UP000063229">
    <property type="component" value="Chromosome"/>
</dbReference>
<dbReference type="SUPFAM" id="SSF110087">
    <property type="entry name" value="DR1885-like metal-binding protein"/>
    <property type="match status" value="1"/>
</dbReference>
<dbReference type="PANTHER" id="PTHR36302:SF1">
    <property type="entry name" value="COPPER CHAPERONE PCU(A)C"/>
    <property type="match status" value="1"/>
</dbReference>
<dbReference type="Gene3D" id="2.60.40.1890">
    <property type="entry name" value="PCu(A)C copper chaperone"/>
    <property type="match status" value="1"/>
</dbReference>
<evidence type="ECO:0000313" key="2">
    <source>
        <dbReference type="Proteomes" id="UP000063229"/>
    </source>
</evidence>
<dbReference type="Pfam" id="PF04314">
    <property type="entry name" value="PCuAC"/>
    <property type="match status" value="1"/>
</dbReference>
<keyword evidence="2" id="KW-1185">Reference proteome</keyword>
<dbReference type="EMBL" id="CP014135">
    <property type="protein sequence ID" value="AMB87329.1"/>
    <property type="molecule type" value="Genomic_DNA"/>
</dbReference>
<proteinExistence type="predicted"/>
<dbReference type="KEGG" id="pagb:AWM79_19330"/>
<organism evidence="1 2">
    <name type="scientific">Pseudomonas agarici</name>
    <dbReference type="NCBI Taxonomy" id="46677"/>
    <lineage>
        <taxon>Bacteria</taxon>
        <taxon>Pseudomonadati</taxon>
        <taxon>Pseudomonadota</taxon>
        <taxon>Gammaproteobacteria</taxon>
        <taxon>Pseudomonadales</taxon>
        <taxon>Pseudomonadaceae</taxon>
        <taxon>Pseudomonas</taxon>
    </lineage>
</organism>
<dbReference type="STRING" id="46677.AWM79_19330"/>
<dbReference type="InterPro" id="IPR058248">
    <property type="entry name" value="Lxx211020-like"/>
</dbReference>
<accession>A0A0X1T6D1</accession>
<protein>
    <submittedName>
        <fullName evidence="1">Copper resistance protein CopZ</fullName>
    </submittedName>
</protein>
<name>A0A0X1T6D1_PSEAA</name>
<reference evidence="1 2" key="1">
    <citation type="submission" date="2016-01" db="EMBL/GenBank/DDBJ databases">
        <authorList>
            <person name="McClelland M."/>
            <person name="Jain A."/>
            <person name="Saraogi P."/>
            <person name="Mendelson R."/>
            <person name="Westerman R."/>
            <person name="SanMiguel P."/>
            <person name="Csonka L."/>
        </authorList>
    </citation>
    <scope>NUCLEOTIDE SEQUENCE [LARGE SCALE GENOMIC DNA]</scope>
    <source>
        <strain evidence="1 2">NCPPB 2472</strain>
    </source>
</reference>
<dbReference type="AlphaFoldDB" id="A0A0X1T6D1"/>
<evidence type="ECO:0000313" key="1">
    <source>
        <dbReference type="EMBL" id="AMB87329.1"/>
    </source>
</evidence>
<dbReference type="OrthoDB" id="9796962at2"/>
<dbReference type="InterPro" id="IPR007410">
    <property type="entry name" value="LpqE-like"/>
</dbReference>
<gene>
    <name evidence="1" type="ORF">AWM79_19330</name>
</gene>
<sequence>MLKNILLLAALLLPVGFANAHEFSIGQLQIDHPWSQELPPNAPTVAAYFIIRNQGLTSDRLVSVDSPIAKKAELHEHVMQGDLMKMQQVPGVEVPAKGEVKFAPMAYHVMLLDLEDRSPLQDGKHFPLTLHFEKAGDVTVEVVVHKQAPNDASDMPHRHAQ</sequence>
<dbReference type="RefSeq" id="WP_017130204.1">
    <property type="nucleotide sequence ID" value="NZ_CP014135.1"/>
</dbReference>
<dbReference type="PANTHER" id="PTHR36302">
    <property type="entry name" value="BLR7088 PROTEIN"/>
    <property type="match status" value="1"/>
</dbReference>
<dbReference type="InterPro" id="IPR036182">
    <property type="entry name" value="PCuAC_sf"/>
</dbReference>